<evidence type="ECO:0000313" key="3">
    <source>
        <dbReference type="Proteomes" id="UP000320762"/>
    </source>
</evidence>
<name>A0A550C7A8_9AGAR</name>
<proteinExistence type="predicted"/>
<dbReference type="Proteomes" id="UP000320762">
    <property type="component" value="Unassembled WGS sequence"/>
</dbReference>
<keyword evidence="3" id="KW-1185">Reference proteome</keyword>
<protein>
    <submittedName>
        <fullName evidence="2">Uncharacterized protein</fullName>
    </submittedName>
</protein>
<evidence type="ECO:0000256" key="1">
    <source>
        <dbReference type="SAM" id="MobiDB-lite"/>
    </source>
</evidence>
<feature type="region of interest" description="Disordered" evidence="1">
    <location>
        <begin position="1"/>
        <end position="232"/>
    </location>
</feature>
<comment type="caution">
    <text evidence="2">The sequence shown here is derived from an EMBL/GenBank/DDBJ whole genome shotgun (WGS) entry which is preliminary data.</text>
</comment>
<dbReference type="EMBL" id="VDMD01000020">
    <property type="protein sequence ID" value="TRM60682.1"/>
    <property type="molecule type" value="Genomic_DNA"/>
</dbReference>
<organism evidence="2 3">
    <name type="scientific">Schizophyllum amplum</name>
    <dbReference type="NCBI Taxonomy" id="97359"/>
    <lineage>
        <taxon>Eukaryota</taxon>
        <taxon>Fungi</taxon>
        <taxon>Dikarya</taxon>
        <taxon>Basidiomycota</taxon>
        <taxon>Agaricomycotina</taxon>
        <taxon>Agaricomycetes</taxon>
        <taxon>Agaricomycetidae</taxon>
        <taxon>Agaricales</taxon>
        <taxon>Schizophyllaceae</taxon>
        <taxon>Schizophyllum</taxon>
    </lineage>
</organism>
<feature type="compositionally biased region" description="Low complexity" evidence="1">
    <location>
        <begin position="181"/>
        <end position="197"/>
    </location>
</feature>
<reference evidence="2 3" key="1">
    <citation type="journal article" date="2019" name="New Phytol.">
        <title>Comparative genomics reveals unique wood-decay strategies and fruiting body development in the Schizophyllaceae.</title>
        <authorList>
            <person name="Almasi E."/>
            <person name="Sahu N."/>
            <person name="Krizsan K."/>
            <person name="Balint B."/>
            <person name="Kovacs G.M."/>
            <person name="Kiss B."/>
            <person name="Cseklye J."/>
            <person name="Drula E."/>
            <person name="Henrissat B."/>
            <person name="Nagy I."/>
            <person name="Chovatia M."/>
            <person name="Adam C."/>
            <person name="LaButti K."/>
            <person name="Lipzen A."/>
            <person name="Riley R."/>
            <person name="Grigoriev I.V."/>
            <person name="Nagy L.G."/>
        </authorList>
    </citation>
    <scope>NUCLEOTIDE SEQUENCE [LARGE SCALE GENOMIC DNA]</scope>
    <source>
        <strain evidence="2 3">NL-1724</strain>
    </source>
</reference>
<evidence type="ECO:0000313" key="2">
    <source>
        <dbReference type="EMBL" id="TRM60682.1"/>
    </source>
</evidence>
<dbReference type="AlphaFoldDB" id="A0A550C7A8"/>
<sequence>MGRACLSKTRLSQPGFPPTTASPPTQAARDGAPALSRQQSPHASSKHPRPVPHPHPRTRTQSRAPASTPGTPAPTRPASRPRRREPAAHTTQACASALLHPRPAALSSSLRRVHIRDKGTAAPARQVDRAPTRATSRHTCPPVPSPMASKGPPCAPAPHNSQAHAPLRTAPPRAPPHRAAHAPSLRRCSSPPASASAPVPPPRASAPTLPLPCPLHRRRQSHADTTRTRARLPARIRATGVSTAYPVPTAAPASPASAASTAPASVLPPARTLASRAPSPLAAIRAPRFSTRTPHLRAPPPRSASGPPHPMQFNPKPMRVSKPVQGCALTELTPSLCSPPHPHRHLHRSRAGVGLRLLAHKGRLLPPASLLGMESTSVLLPIYTYAPTYTPKPMYLHKPMYRYSNTMLQSYQAQHHQTFPWPSTMSHNLSIPDPPKWWPPAKSKAGRYLPGHYPVEAIYAFYRFKNASNKKDILLYCIMASTSHPSRLKS</sequence>
<feature type="compositionally biased region" description="Basic residues" evidence="1">
    <location>
        <begin position="44"/>
        <end position="60"/>
    </location>
</feature>
<gene>
    <name evidence="2" type="ORF">BD626DRAFT_571395</name>
</gene>
<feature type="compositionally biased region" description="Pro residues" evidence="1">
    <location>
        <begin position="198"/>
        <end position="213"/>
    </location>
</feature>
<accession>A0A550C7A8</accession>
<feature type="region of interest" description="Disordered" evidence="1">
    <location>
        <begin position="243"/>
        <end position="262"/>
    </location>
</feature>
<feature type="region of interest" description="Disordered" evidence="1">
    <location>
        <begin position="273"/>
        <end position="312"/>
    </location>
</feature>
<feature type="compositionally biased region" description="Pro residues" evidence="1">
    <location>
        <begin position="297"/>
        <end position="310"/>
    </location>
</feature>